<reference evidence="16 17" key="1">
    <citation type="journal article" date="2016" name="Nat. Commun.">
        <title>Thousands of microbial genomes shed light on interconnected biogeochemical processes in an aquifer system.</title>
        <authorList>
            <person name="Anantharaman K."/>
            <person name="Brown C.T."/>
            <person name="Hug L.A."/>
            <person name="Sharon I."/>
            <person name="Castelle C.J."/>
            <person name="Probst A.J."/>
            <person name="Thomas B.C."/>
            <person name="Singh A."/>
            <person name="Wilkins M.J."/>
            <person name="Karaoz U."/>
            <person name="Brodie E.L."/>
            <person name="Williams K.H."/>
            <person name="Hubbard S.S."/>
            <person name="Banfield J.F."/>
        </authorList>
    </citation>
    <scope>NUCLEOTIDE SEQUENCE [LARGE SCALE GENOMIC DNA]</scope>
</reference>
<comment type="subcellular location">
    <subcellularLocation>
        <location evidence="13">Cell membrane</location>
        <topology evidence="13">Single-pass membrane protein</topology>
    </subcellularLocation>
    <subcellularLocation>
        <location evidence="12">Endomembrane system</location>
        <topology evidence="12">Single-pass membrane protein</topology>
    </subcellularLocation>
</comment>
<dbReference type="NCBIfam" id="TIGR01144">
    <property type="entry name" value="ATP_synt_b"/>
    <property type="match status" value="1"/>
</dbReference>
<dbReference type="Pfam" id="PF00430">
    <property type="entry name" value="ATP-synt_B"/>
    <property type="match status" value="1"/>
</dbReference>
<evidence type="ECO:0000256" key="13">
    <source>
        <dbReference type="HAMAP-Rule" id="MF_01398"/>
    </source>
</evidence>
<keyword evidence="9 13" id="KW-0472">Membrane</keyword>
<dbReference type="GO" id="GO:0012505">
    <property type="term" value="C:endomembrane system"/>
    <property type="evidence" value="ECO:0007669"/>
    <property type="project" value="UniProtKB-SubCell"/>
</dbReference>
<feature type="coiled-coil region" evidence="15">
    <location>
        <begin position="37"/>
        <end position="107"/>
    </location>
</feature>
<keyword evidence="2 13" id="KW-0813">Transport</keyword>
<dbReference type="GO" id="GO:0005886">
    <property type="term" value="C:plasma membrane"/>
    <property type="evidence" value="ECO:0007669"/>
    <property type="project" value="UniProtKB-SubCell"/>
</dbReference>
<proteinExistence type="inferred from homology"/>
<dbReference type="Proteomes" id="UP000177103">
    <property type="component" value="Unassembled WGS sequence"/>
</dbReference>
<evidence type="ECO:0000256" key="9">
    <source>
        <dbReference type="ARBA" id="ARBA00023136"/>
    </source>
</evidence>
<evidence type="ECO:0000313" key="16">
    <source>
        <dbReference type="EMBL" id="OGY23866.1"/>
    </source>
</evidence>
<dbReference type="GO" id="GO:0045259">
    <property type="term" value="C:proton-transporting ATP synthase complex"/>
    <property type="evidence" value="ECO:0007669"/>
    <property type="project" value="UniProtKB-KW"/>
</dbReference>
<keyword evidence="5 13" id="KW-0812">Transmembrane</keyword>
<dbReference type="PANTHER" id="PTHR33445">
    <property type="entry name" value="ATP SYNTHASE SUBUNIT B', CHLOROPLASTIC"/>
    <property type="match status" value="1"/>
</dbReference>
<comment type="subunit">
    <text evidence="13">F-type ATPases have 2 components, F(1) - the catalytic core - and F(0) - the membrane proton channel. F(1) has five subunits: alpha(3), beta(3), gamma(1), delta(1), epsilon(1). F(0) has three main subunits: a(1), b(2) and c(10-14). The alpha and beta chains form an alternating ring which encloses part of the gamma chain. F(1) is attached to F(0) by a central stalk formed by the gamma and epsilon chains, while a peripheral stalk is formed by the delta and b chains.</text>
</comment>
<organism evidence="16 17">
    <name type="scientific">Candidatus Woykebacteria bacterium RBG_13_40_7b</name>
    <dbReference type="NCBI Taxonomy" id="1802594"/>
    <lineage>
        <taxon>Bacteria</taxon>
        <taxon>Candidatus Woykeibacteriota</taxon>
    </lineage>
</organism>
<dbReference type="HAMAP" id="MF_01398">
    <property type="entry name" value="ATP_synth_b_bprime"/>
    <property type="match status" value="1"/>
</dbReference>
<evidence type="ECO:0000256" key="1">
    <source>
        <dbReference type="ARBA" id="ARBA00005513"/>
    </source>
</evidence>
<keyword evidence="10 13" id="KW-0066">ATP synthesis</keyword>
<keyword evidence="7 13" id="KW-1133">Transmembrane helix</keyword>
<keyword evidence="4 13" id="KW-0138">CF(0)</keyword>
<comment type="similarity">
    <text evidence="1 13 14">Belongs to the ATPase B chain family.</text>
</comment>
<comment type="function">
    <text evidence="13">Component of the F(0) channel, it forms part of the peripheral stalk, linking F(1) to F(0).</text>
</comment>
<keyword evidence="3 13" id="KW-1003">Cell membrane</keyword>
<dbReference type="InterPro" id="IPR028987">
    <property type="entry name" value="ATP_synth_B-like_membr_sf"/>
</dbReference>
<dbReference type="EMBL" id="MHCQ01000037">
    <property type="protein sequence ID" value="OGY23866.1"/>
    <property type="molecule type" value="Genomic_DNA"/>
</dbReference>
<evidence type="ECO:0000256" key="7">
    <source>
        <dbReference type="ARBA" id="ARBA00022989"/>
    </source>
</evidence>
<evidence type="ECO:0000256" key="4">
    <source>
        <dbReference type="ARBA" id="ARBA00022547"/>
    </source>
</evidence>
<dbReference type="AlphaFoldDB" id="A0A1G1W871"/>
<evidence type="ECO:0000256" key="14">
    <source>
        <dbReference type="RuleBase" id="RU003848"/>
    </source>
</evidence>
<evidence type="ECO:0000256" key="12">
    <source>
        <dbReference type="ARBA" id="ARBA00037847"/>
    </source>
</evidence>
<evidence type="ECO:0000256" key="11">
    <source>
        <dbReference type="ARBA" id="ARBA00025198"/>
    </source>
</evidence>
<keyword evidence="15" id="KW-0175">Coiled coil</keyword>
<name>A0A1G1W871_9BACT</name>
<evidence type="ECO:0000256" key="2">
    <source>
        <dbReference type="ARBA" id="ARBA00022448"/>
    </source>
</evidence>
<dbReference type="GO" id="GO:0046961">
    <property type="term" value="F:proton-transporting ATPase activity, rotational mechanism"/>
    <property type="evidence" value="ECO:0007669"/>
    <property type="project" value="TreeGrafter"/>
</dbReference>
<dbReference type="InterPro" id="IPR002146">
    <property type="entry name" value="ATP_synth_b/b'su_bac/chlpt"/>
</dbReference>
<evidence type="ECO:0000256" key="15">
    <source>
        <dbReference type="SAM" id="Coils"/>
    </source>
</evidence>
<accession>A0A1G1W871</accession>
<dbReference type="SUPFAM" id="SSF81573">
    <property type="entry name" value="F1F0 ATP synthase subunit B, membrane domain"/>
    <property type="match status" value="1"/>
</dbReference>
<dbReference type="GO" id="GO:0046933">
    <property type="term" value="F:proton-transporting ATP synthase activity, rotational mechanism"/>
    <property type="evidence" value="ECO:0007669"/>
    <property type="project" value="UniProtKB-UniRule"/>
</dbReference>
<evidence type="ECO:0000256" key="5">
    <source>
        <dbReference type="ARBA" id="ARBA00022692"/>
    </source>
</evidence>
<protein>
    <recommendedName>
        <fullName evidence="13">ATP synthase subunit b</fullName>
    </recommendedName>
    <alternativeName>
        <fullName evidence="13">ATP synthase F(0) sector subunit b</fullName>
    </alternativeName>
    <alternativeName>
        <fullName evidence="13">ATPase subunit I</fullName>
    </alternativeName>
    <alternativeName>
        <fullName evidence="13">F-type ATPase subunit b</fullName>
        <shortName evidence="13">F-ATPase subunit b</shortName>
    </alternativeName>
</protein>
<comment type="caution">
    <text evidence="16">The sequence shown here is derived from an EMBL/GenBank/DDBJ whole genome shotgun (WGS) entry which is preliminary data.</text>
</comment>
<dbReference type="Gene3D" id="1.20.5.620">
    <property type="entry name" value="F1F0 ATP synthase subunit B, membrane domain"/>
    <property type="match status" value="1"/>
</dbReference>
<keyword evidence="8 13" id="KW-0406">Ion transport</keyword>
<sequence length="166" mass="19337">MEIIENFGIQPILLLAQVINFAILIFLLKRFLYKPILTVLEQRRKRIEESLKRAEDIEKEYQKMQERRAEIISEANNRAQELIGETKKEAKEILEDTESKAKTQTENILAKGKALIETERVKMKEDVLKEVVNLVVIATSRLTGKILTEEDKRKLTKESIEEINQT</sequence>
<comment type="function">
    <text evidence="11 13">F(1)F(0) ATP synthase produces ATP from ADP in the presence of a proton or sodium gradient. F-type ATPases consist of two structural domains, F(1) containing the extramembraneous catalytic core and F(0) containing the membrane proton channel, linked together by a central stalk and a peripheral stalk. During catalysis, ATP synthesis in the catalytic domain of F(1) is coupled via a rotary mechanism of the central stalk subunits to proton translocation.</text>
</comment>
<evidence type="ECO:0000256" key="3">
    <source>
        <dbReference type="ARBA" id="ARBA00022475"/>
    </source>
</evidence>
<keyword evidence="6 13" id="KW-0375">Hydrogen ion transport</keyword>
<dbReference type="InterPro" id="IPR005864">
    <property type="entry name" value="ATP_synth_F0_bsu_bac"/>
</dbReference>
<dbReference type="CDD" id="cd06503">
    <property type="entry name" value="ATP-synt_Fo_b"/>
    <property type="match status" value="1"/>
</dbReference>
<evidence type="ECO:0000313" key="17">
    <source>
        <dbReference type="Proteomes" id="UP000177103"/>
    </source>
</evidence>
<evidence type="ECO:0000256" key="6">
    <source>
        <dbReference type="ARBA" id="ARBA00022781"/>
    </source>
</evidence>
<feature type="transmembrane region" description="Helical" evidence="13">
    <location>
        <begin position="12"/>
        <end position="33"/>
    </location>
</feature>
<dbReference type="InterPro" id="IPR050059">
    <property type="entry name" value="ATP_synthase_B_chain"/>
</dbReference>
<evidence type="ECO:0000256" key="10">
    <source>
        <dbReference type="ARBA" id="ARBA00023310"/>
    </source>
</evidence>
<dbReference type="PANTHER" id="PTHR33445:SF1">
    <property type="entry name" value="ATP SYNTHASE SUBUNIT B"/>
    <property type="match status" value="1"/>
</dbReference>
<evidence type="ECO:0000256" key="8">
    <source>
        <dbReference type="ARBA" id="ARBA00023065"/>
    </source>
</evidence>
<gene>
    <name evidence="13" type="primary">atpF</name>
    <name evidence="16" type="ORF">A2Y57_01105</name>
</gene>